<keyword evidence="5 7" id="KW-1133">Transmembrane helix</keyword>
<evidence type="ECO:0000256" key="4">
    <source>
        <dbReference type="ARBA" id="ARBA00022692"/>
    </source>
</evidence>
<evidence type="ECO:0000313" key="11">
    <source>
        <dbReference type="Proteomes" id="UP001314635"/>
    </source>
</evidence>
<dbReference type="PANTHER" id="PTHR43738">
    <property type="entry name" value="ABC TRANSPORTER, MEMBRANE PROTEIN"/>
    <property type="match status" value="1"/>
</dbReference>
<keyword evidence="3" id="KW-1003">Cell membrane</keyword>
<evidence type="ECO:0000256" key="7">
    <source>
        <dbReference type="SAM" id="Phobius"/>
    </source>
</evidence>
<evidence type="ECO:0000259" key="9">
    <source>
        <dbReference type="Pfam" id="PF12704"/>
    </source>
</evidence>
<reference evidence="11" key="1">
    <citation type="journal article" date="2021" name="ISME J.">
        <title>Evolutionary origin and ecological implication of a unique nif island in free-living Bradyrhizobium lineages.</title>
        <authorList>
            <person name="Tao J."/>
        </authorList>
    </citation>
    <scope>NUCLEOTIDE SEQUENCE [LARGE SCALE GENOMIC DNA]</scope>
    <source>
        <strain evidence="11">SZCCT0094</strain>
    </source>
</reference>
<dbReference type="Pfam" id="PF02687">
    <property type="entry name" value="FtsX"/>
    <property type="match status" value="1"/>
</dbReference>
<evidence type="ECO:0000259" key="8">
    <source>
        <dbReference type="Pfam" id="PF02687"/>
    </source>
</evidence>
<feature type="transmembrane region" description="Helical" evidence="7">
    <location>
        <begin position="20"/>
        <end position="43"/>
    </location>
</feature>
<feature type="transmembrane region" description="Helical" evidence="7">
    <location>
        <begin position="246"/>
        <end position="278"/>
    </location>
</feature>
<keyword evidence="4 7" id="KW-0812">Transmembrane</keyword>
<evidence type="ECO:0000313" key="10">
    <source>
        <dbReference type="EMBL" id="MBR1140847.1"/>
    </source>
</evidence>
<feature type="transmembrane region" description="Helical" evidence="7">
    <location>
        <begin position="342"/>
        <end position="367"/>
    </location>
</feature>
<feature type="domain" description="MacB-like periplasmic core" evidence="9">
    <location>
        <begin position="20"/>
        <end position="226"/>
    </location>
</feature>
<accession>A0ABS5GHN8</accession>
<proteinExistence type="predicted"/>
<dbReference type="PANTHER" id="PTHR43738:SF1">
    <property type="entry name" value="HEMIN TRANSPORT SYSTEM PERMEASE PROTEIN HRTB-RELATED"/>
    <property type="match status" value="1"/>
</dbReference>
<dbReference type="InterPro" id="IPR051125">
    <property type="entry name" value="ABC-4/HrtB_transporter"/>
</dbReference>
<evidence type="ECO:0000256" key="1">
    <source>
        <dbReference type="ARBA" id="ARBA00004651"/>
    </source>
</evidence>
<evidence type="ECO:0000256" key="6">
    <source>
        <dbReference type="ARBA" id="ARBA00023136"/>
    </source>
</evidence>
<protein>
    <submittedName>
        <fullName evidence="10">ABC transporter permease</fullName>
    </submittedName>
</protein>
<evidence type="ECO:0000256" key="5">
    <source>
        <dbReference type="ARBA" id="ARBA00022989"/>
    </source>
</evidence>
<feature type="domain" description="ABC3 transporter permease C-terminal" evidence="8">
    <location>
        <begin position="261"/>
        <end position="371"/>
    </location>
</feature>
<dbReference type="InterPro" id="IPR005891">
    <property type="entry name" value="DevC"/>
</dbReference>
<feature type="transmembrane region" description="Helical" evidence="7">
    <location>
        <begin position="299"/>
        <end position="322"/>
    </location>
</feature>
<dbReference type="RefSeq" id="WP_012046874.1">
    <property type="nucleotide sequence ID" value="NZ_JABFDP010000013.1"/>
</dbReference>
<dbReference type="InterPro" id="IPR025857">
    <property type="entry name" value="MacB_PCD"/>
</dbReference>
<gene>
    <name evidence="10" type="ORF">JQ619_34380</name>
</gene>
<keyword evidence="11" id="KW-1185">Reference proteome</keyword>
<comment type="caution">
    <text evidence="10">The sequence shown here is derived from an EMBL/GenBank/DDBJ whole genome shotgun (WGS) entry which is preliminary data.</text>
</comment>
<evidence type="ECO:0000256" key="3">
    <source>
        <dbReference type="ARBA" id="ARBA00022475"/>
    </source>
</evidence>
<dbReference type="Proteomes" id="UP001314635">
    <property type="component" value="Unassembled WGS sequence"/>
</dbReference>
<comment type="subcellular location">
    <subcellularLocation>
        <location evidence="1">Cell membrane</location>
        <topology evidence="1">Multi-pass membrane protein</topology>
    </subcellularLocation>
</comment>
<name>A0ABS5GHN8_9BRAD</name>
<organism evidence="10 11">
    <name type="scientific">Bradyrhizobium denitrificans</name>
    <dbReference type="NCBI Taxonomy" id="2734912"/>
    <lineage>
        <taxon>Bacteria</taxon>
        <taxon>Pseudomonadati</taxon>
        <taxon>Pseudomonadota</taxon>
        <taxon>Alphaproteobacteria</taxon>
        <taxon>Hyphomicrobiales</taxon>
        <taxon>Nitrobacteraceae</taxon>
        <taxon>Bradyrhizobium</taxon>
    </lineage>
</organism>
<dbReference type="PIRSF" id="PIRSF031773">
    <property type="entry name" value="DevC"/>
    <property type="match status" value="1"/>
</dbReference>
<evidence type="ECO:0000256" key="2">
    <source>
        <dbReference type="ARBA" id="ARBA00022448"/>
    </source>
</evidence>
<keyword evidence="6 7" id="KW-0472">Membrane</keyword>
<keyword evidence="2" id="KW-0813">Transport</keyword>
<dbReference type="InterPro" id="IPR003838">
    <property type="entry name" value="ABC3_permease_C"/>
</dbReference>
<sequence>MSLQFRLASRNLFHDRLRFIATIIGIIFSIVLVTVQMGLYVGFRLMVTTMIDHAPAELWIMPVGTKCFEDPSLLDERQRFRALAVPGVAEATPLVIGYAQWRLPQGTTTPVFVVGSELRGLGLHPWNVVEGRLDDLSVPGAVAIDQTYFERLGITGVEQAAELRDRKVQVMAVTKGIRSFTTTPYVFTDVERARSFTGIAPNKASYLLVKLAPGADLWTVQQAVRANLADVEVLTAAEFASRSRSFWLFGTGAGAALFAGALLGLIVGTVIVAQTLYSSTKDHINEFATLRAIGSTSRYIYTVIIWQALLSAIVGFAGAAAIGKIVAAATAESALPVIMTPLLTVALFVLTLTMCIGSAIAAIVKVMRIDPTLVFSR</sequence>
<dbReference type="EMBL" id="JAFCLK010000049">
    <property type="protein sequence ID" value="MBR1140847.1"/>
    <property type="molecule type" value="Genomic_DNA"/>
</dbReference>
<dbReference type="Pfam" id="PF12704">
    <property type="entry name" value="MacB_PCD"/>
    <property type="match status" value="1"/>
</dbReference>